<comment type="caution">
    <text evidence="2">The sequence shown here is derived from an EMBL/GenBank/DDBJ whole genome shotgun (WGS) entry which is preliminary data.</text>
</comment>
<dbReference type="PANTHER" id="PTHR33360:SF2">
    <property type="entry name" value="TRANSPOSASE FOR INSERTION SEQUENCE ELEMENT IS200"/>
    <property type="match status" value="1"/>
</dbReference>
<dbReference type="EMBL" id="SRSO01000012">
    <property type="protein sequence ID" value="TGV02628.1"/>
    <property type="molecule type" value="Genomic_DNA"/>
</dbReference>
<dbReference type="Proteomes" id="UP000307602">
    <property type="component" value="Unassembled WGS sequence"/>
</dbReference>
<gene>
    <name evidence="2" type="ORF">EM932_10515</name>
</gene>
<dbReference type="AlphaFoldDB" id="A0A4S1DYJ0"/>
<evidence type="ECO:0000259" key="1">
    <source>
        <dbReference type="Pfam" id="PF01797"/>
    </source>
</evidence>
<proteinExistence type="predicted"/>
<accession>A0A4S1DYJ0</accession>
<dbReference type="PANTHER" id="PTHR33360">
    <property type="entry name" value="TRANSPOSASE FOR INSERTION SEQUENCE ELEMENT IS200"/>
    <property type="match status" value="1"/>
</dbReference>
<evidence type="ECO:0000313" key="3">
    <source>
        <dbReference type="Proteomes" id="UP000307602"/>
    </source>
</evidence>
<evidence type="ECO:0000313" key="2">
    <source>
        <dbReference type="EMBL" id="TGV02628.1"/>
    </source>
</evidence>
<dbReference type="InterPro" id="IPR002686">
    <property type="entry name" value="Transposase_17"/>
</dbReference>
<reference evidence="2 3" key="1">
    <citation type="submission" date="2019-04" db="EMBL/GenBank/DDBJ databases">
        <authorList>
            <person name="Liu A."/>
        </authorList>
    </citation>
    <scope>NUCLEOTIDE SEQUENCE [LARGE SCALE GENOMIC DNA]</scope>
    <source>
        <strain evidence="2 3">RZ03</strain>
    </source>
</reference>
<dbReference type="Pfam" id="PF01797">
    <property type="entry name" value="Y1_Tnp"/>
    <property type="match status" value="1"/>
</dbReference>
<keyword evidence="3" id="KW-1185">Reference proteome</keyword>
<dbReference type="GO" id="GO:0006313">
    <property type="term" value="P:DNA transposition"/>
    <property type="evidence" value="ECO:0007669"/>
    <property type="project" value="InterPro"/>
</dbReference>
<dbReference type="GO" id="GO:0003677">
    <property type="term" value="F:DNA binding"/>
    <property type="evidence" value="ECO:0007669"/>
    <property type="project" value="InterPro"/>
</dbReference>
<feature type="domain" description="Transposase IS200-like" evidence="1">
    <location>
        <begin position="3"/>
        <end position="64"/>
    </location>
</feature>
<dbReference type="Gene3D" id="3.30.70.1290">
    <property type="entry name" value="Transposase IS200-like"/>
    <property type="match status" value="1"/>
</dbReference>
<protein>
    <recommendedName>
        <fullName evidence="1">Transposase IS200-like domain-containing protein</fullName>
    </recommendedName>
</protein>
<name>A0A4S1DYJ0_9FLAO</name>
<sequence length="65" mass="7451">MVESRIEQVCSWYDVVIEEISVQPDHIRLVCSIPPKYSVSKIVSIVKGNTAVQIFSKQNYLKEKP</sequence>
<dbReference type="SUPFAM" id="SSF143422">
    <property type="entry name" value="Transposase IS200-like"/>
    <property type="match status" value="1"/>
</dbReference>
<dbReference type="OrthoDB" id="9798161at2"/>
<dbReference type="InterPro" id="IPR036515">
    <property type="entry name" value="Transposase_17_sf"/>
</dbReference>
<dbReference type="GO" id="GO:0004803">
    <property type="term" value="F:transposase activity"/>
    <property type="evidence" value="ECO:0007669"/>
    <property type="project" value="InterPro"/>
</dbReference>
<organism evidence="2 3">
    <name type="scientific">Flavivirga rizhaonensis</name>
    <dbReference type="NCBI Taxonomy" id="2559571"/>
    <lineage>
        <taxon>Bacteria</taxon>
        <taxon>Pseudomonadati</taxon>
        <taxon>Bacteroidota</taxon>
        <taxon>Flavobacteriia</taxon>
        <taxon>Flavobacteriales</taxon>
        <taxon>Flavobacteriaceae</taxon>
        <taxon>Flavivirga</taxon>
    </lineage>
</organism>